<dbReference type="Gene3D" id="1.10.10.2220">
    <property type="match status" value="1"/>
</dbReference>
<dbReference type="GO" id="GO:0043139">
    <property type="term" value="F:5'-3' DNA helicase activity"/>
    <property type="evidence" value="ECO:0007669"/>
    <property type="project" value="UniProtKB-UniRule"/>
</dbReference>
<keyword evidence="3" id="KW-0413">Isomerase</keyword>
<dbReference type="Pfam" id="PF14490">
    <property type="entry name" value="HHH_RecD2"/>
    <property type="match status" value="1"/>
</dbReference>
<organism evidence="5 6">
    <name type="scientific">Clostridium thermosuccinogenes</name>
    <dbReference type="NCBI Taxonomy" id="84032"/>
    <lineage>
        <taxon>Bacteria</taxon>
        <taxon>Bacillati</taxon>
        <taxon>Bacillota</taxon>
        <taxon>Clostridia</taxon>
        <taxon>Eubacteriales</taxon>
        <taxon>Clostridiaceae</taxon>
        <taxon>Clostridium</taxon>
    </lineage>
</organism>
<dbReference type="InterPro" id="IPR055446">
    <property type="entry name" value="RecD2_N_OB"/>
</dbReference>
<feature type="binding site" evidence="3">
    <location>
        <begin position="346"/>
        <end position="350"/>
    </location>
    <ligand>
        <name>ATP</name>
        <dbReference type="ChEBI" id="CHEBI:30616"/>
    </ligand>
</feature>
<dbReference type="Pfam" id="PF13538">
    <property type="entry name" value="UvrD_C_2"/>
    <property type="match status" value="1"/>
</dbReference>
<dbReference type="InterPro" id="IPR050534">
    <property type="entry name" value="Coronavir_polyprotein_1ab"/>
</dbReference>
<dbReference type="Gene3D" id="3.40.50.300">
    <property type="entry name" value="P-loop containing nucleotide triphosphate hydrolases"/>
    <property type="match status" value="2"/>
</dbReference>
<evidence type="ECO:0000256" key="1">
    <source>
        <dbReference type="ARBA" id="ARBA00022741"/>
    </source>
</evidence>
<dbReference type="InterPro" id="IPR029493">
    <property type="entry name" value="RecD2-like_HHH"/>
</dbReference>
<keyword evidence="2 3" id="KW-0067">ATP-binding</keyword>
<dbReference type="GO" id="GO:0003677">
    <property type="term" value="F:DNA binding"/>
    <property type="evidence" value="ECO:0007669"/>
    <property type="project" value="UniProtKB-UniRule"/>
</dbReference>
<comment type="function">
    <text evidence="3">DNA-dependent ATPase and ATP-dependent 5'-3' DNA helicase. Has no activity on blunt DNA or DNA with 3'-overhangs, requires at least 10 bases of 5'-ssDNA for helicase activity.</text>
</comment>
<dbReference type="HAMAP" id="MF_01488">
    <property type="entry name" value="RecD2"/>
    <property type="match status" value="1"/>
</dbReference>
<feature type="domain" description="AAA+ ATPase" evidence="4">
    <location>
        <begin position="335"/>
        <end position="480"/>
    </location>
</feature>
<dbReference type="CDD" id="cd17933">
    <property type="entry name" value="DEXSc_RecD-like"/>
    <property type="match status" value="1"/>
</dbReference>
<evidence type="ECO:0000256" key="2">
    <source>
        <dbReference type="ARBA" id="ARBA00022840"/>
    </source>
</evidence>
<keyword evidence="3" id="KW-0347">Helicase</keyword>
<gene>
    <name evidence="3" type="primary">recD2</name>
    <name evidence="5" type="ORF">CDQ84_03770</name>
</gene>
<keyword evidence="1 3" id="KW-0547">Nucleotide-binding</keyword>
<dbReference type="InterPro" id="IPR041451">
    <property type="entry name" value="RecD2_SH13"/>
</dbReference>
<evidence type="ECO:0000259" key="4">
    <source>
        <dbReference type="SMART" id="SM00382"/>
    </source>
</evidence>
<proteinExistence type="inferred from homology"/>
<dbReference type="Gene3D" id="2.30.30.940">
    <property type="match status" value="1"/>
</dbReference>
<dbReference type="AlphaFoldDB" id="A0A2K2FK96"/>
<dbReference type="SUPFAM" id="SSF52540">
    <property type="entry name" value="P-loop containing nucleoside triphosphate hydrolases"/>
    <property type="match status" value="1"/>
</dbReference>
<dbReference type="PANTHER" id="PTHR43788:SF6">
    <property type="entry name" value="DNA HELICASE B"/>
    <property type="match status" value="1"/>
</dbReference>
<comment type="catalytic activity">
    <reaction evidence="3">
        <text>ATP + H2O = ADP + phosphate + H(+)</text>
        <dbReference type="Rhea" id="RHEA:13065"/>
        <dbReference type="ChEBI" id="CHEBI:15377"/>
        <dbReference type="ChEBI" id="CHEBI:15378"/>
        <dbReference type="ChEBI" id="CHEBI:30616"/>
        <dbReference type="ChEBI" id="CHEBI:43474"/>
        <dbReference type="ChEBI" id="CHEBI:456216"/>
        <dbReference type="EC" id="5.6.2.3"/>
    </reaction>
</comment>
<dbReference type="InterPro" id="IPR027785">
    <property type="entry name" value="UvrD-like_helicase_C"/>
</dbReference>
<dbReference type="RefSeq" id="WP_103080387.1">
    <property type="nucleotide sequence ID" value="NZ_CP021850.1"/>
</dbReference>
<dbReference type="InterPro" id="IPR027417">
    <property type="entry name" value="P-loop_NTPase"/>
</dbReference>
<dbReference type="NCBIfam" id="TIGR01448">
    <property type="entry name" value="recD_rel"/>
    <property type="match status" value="1"/>
</dbReference>
<dbReference type="OrthoDB" id="9803432at2"/>
<accession>A0A2K2FK96</accession>
<comment type="similarity">
    <text evidence="3">Belongs to the RecD family. RecD2 subfamily.</text>
</comment>
<dbReference type="GO" id="GO:0017116">
    <property type="term" value="F:single-stranded DNA helicase activity"/>
    <property type="evidence" value="ECO:0007669"/>
    <property type="project" value="TreeGrafter"/>
</dbReference>
<dbReference type="Proteomes" id="UP000236151">
    <property type="component" value="Unassembled WGS sequence"/>
</dbReference>
<dbReference type="InterPro" id="IPR006345">
    <property type="entry name" value="RecD2"/>
</dbReference>
<dbReference type="InterPro" id="IPR003593">
    <property type="entry name" value="AAA+_ATPase"/>
</dbReference>
<keyword evidence="6" id="KW-1185">Reference proteome</keyword>
<dbReference type="Pfam" id="PF23139">
    <property type="entry name" value="OB_YrrC"/>
    <property type="match status" value="1"/>
</dbReference>
<name>A0A2K2FK96_9CLOT</name>
<dbReference type="SUPFAM" id="SSF47781">
    <property type="entry name" value="RuvA domain 2-like"/>
    <property type="match status" value="1"/>
</dbReference>
<evidence type="ECO:0000313" key="6">
    <source>
        <dbReference type="Proteomes" id="UP000236151"/>
    </source>
</evidence>
<dbReference type="Gene3D" id="1.10.150.20">
    <property type="entry name" value="5' to 3' exonuclease, C-terminal subdomain"/>
    <property type="match status" value="1"/>
</dbReference>
<dbReference type="CDD" id="cd18809">
    <property type="entry name" value="SF1_C_RecD"/>
    <property type="match status" value="1"/>
</dbReference>
<sequence>MESYVTIEGTVEEIIFSNEANGYTVCDIKVDKDTITAVGYMPFVSAGETLKLSGKWVNHPDYGEQLKVEMYEKVLPKTTDDIERYLSSGIIKGVGPATARKIVDRFGEDALDIIQYNPERLSEIKGISLDKAIAIGQAFDEQRELRSVVMFFQQYGISPTYAAKIYKVFGENTINEIKTNPYRLADEVFGIGFKKADRIAMNLGIDPVSIYRIRSGIKYVLSQAAGAGHTYLPDEDLKKHASELLNVRLESIDDAMASLLLDKSVCVEREESFNRVYLSSFYNAEIGVSRRLAELSMVDFSGNLDGFEERIERIQKEEGIALADMQVTAIREALTGGVLVITGGPGTGKTTIIKSIIKLLSHEGYEIALAAPTGRAAKRMSEATGHEAKTIHRLLEIGYMGEETELVFLKNEENQLEADAVIIDEMSMVDVLLMNHLLKAIRPGTRLILVGDADQLPSVGAGNVLKDIIASKVIKTVRLTEIFRQAEESMITVNAHRINRGEYPFLNKKEKDFFFLPRNNADDILRTIVDLCIRRLPKTYGYDPMKHIQVLTPTRKGTVGVTNLNIELQKALNPPSKDKNEKIFRDYIFREGDKVMQIKNNYNLRWKKSSDPDIDGVGVFNGDAGIILKINNEEEFIEVLFEDDRVVEYDYSILDEIEPAFAVTVHKSQGSEFPVVIIPLYPGPQILMTRNLLYTAITRAKNLVILVGQESTLRDMINNERETLRYSGLKDKLENIFLGPQGVMDMLGHTRNIP</sequence>
<dbReference type="GO" id="GO:0009338">
    <property type="term" value="C:exodeoxyribonuclease V complex"/>
    <property type="evidence" value="ECO:0007669"/>
    <property type="project" value="TreeGrafter"/>
</dbReference>
<evidence type="ECO:0000256" key="3">
    <source>
        <dbReference type="HAMAP-Rule" id="MF_01488"/>
    </source>
</evidence>
<dbReference type="PANTHER" id="PTHR43788">
    <property type="entry name" value="DNA2/NAM7 HELICASE FAMILY MEMBER"/>
    <property type="match status" value="1"/>
</dbReference>
<comment type="caution">
    <text evidence="5">The sequence shown here is derived from an EMBL/GenBank/DDBJ whole genome shotgun (WGS) entry which is preliminary data.</text>
</comment>
<protein>
    <recommendedName>
        <fullName evidence="3">ATP-dependent RecD2 DNA helicase</fullName>
        <ecNumber evidence="3">5.6.2.3</ecNumber>
    </recommendedName>
    <alternativeName>
        <fullName evidence="3">DNA 5'-3' helicase subunit RecD2</fullName>
    </alternativeName>
</protein>
<dbReference type="InterPro" id="IPR010994">
    <property type="entry name" value="RuvA_2-like"/>
</dbReference>
<dbReference type="Pfam" id="PF14520">
    <property type="entry name" value="HHH_5"/>
    <property type="match status" value="1"/>
</dbReference>
<dbReference type="GO" id="GO:0005524">
    <property type="term" value="F:ATP binding"/>
    <property type="evidence" value="ECO:0007669"/>
    <property type="project" value="UniProtKB-UniRule"/>
</dbReference>
<dbReference type="EC" id="5.6.2.3" evidence="3"/>
<dbReference type="Pfam" id="PF13604">
    <property type="entry name" value="AAA_30"/>
    <property type="match status" value="1"/>
</dbReference>
<dbReference type="GO" id="GO:0016887">
    <property type="term" value="F:ATP hydrolysis activity"/>
    <property type="evidence" value="ECO:0007669"/>
    <property type="project" value="RHEA"/>
</dbReference>
<dbReference type="SMART" id="SM00382">
    <property type="entry name" value="AAA"/>
    <property type="match status" value="1"/>
</dbReference>
<keyword evidence="3" id="KW-0378">Hydrolase</keyword>
<dbReference type="EMBL" id="NIOJ01000005">
    <property type="protein sequence ID" value="PNU01004.1"/>
    <property type="molecule type" value="Genomic_DNA"/>
</dbReference>
<keyword evidence="3" id="KW-0238">DNA-binding</keyword>
<dbReference type="KEGG" id="cthd:CDO33_00610"/>
<evidence type="ECO:0000313" key="5">
    <source>
        <dbReference type="EMBL" id="PNU01004.1"/>
    </source>
</evidence>
<dbReference type="GO" id="GO:0006310">
    <property type="term" value="P:DNA recombination"/>
    <property type="evidence" value="ECO:0007669"/>
    <property type="project" value="InterPro"/>
</dbReference>
<dbReference type="Pfam" id="PF18335">
    <property type="entry name" value="SH3_13"/>
    <property type="match status" value="1"/>
</dbReference>
<reference evidence="5 6" key="1">
    <citation type="submission" date="2017-06" db="EMBL/GenBank/DDBJ databases">
        <title>Investigating the central metabolism of Clostridium thermosuccinogenes.</title>
        <authorList>
            <person name="Koendjbiharie J.G."/>
            <person name="van Kranenburg R."/>
        </authorList>
    </citation>
    <scope>NUCLEOTIDE SEQUENCE [LARGE SCALE GENOMIC DNA]</scope>
    <source>
        <strain evidence="5 6">DSM 5806</strain>
    </source>
</reference>